<protein>
    <recommendedName>
        <fullName evidence="3">Putative 2-succinyl-6-hydroxy-2,4-cyclohexadiene-1-carboxylate synthase</fullName>
        <shortName evidence="3">SHCHC synthase</shortName>
        <ecNumber evidence="3">4.2.99.20</ecNumber>
    </recommendedName>
</protein>
<comment type="similarity">
    <text evidence="3">Belongs to the AB hydrolase superfamily. MenH family.</text>
</comment>
<sequence>MYIKLSHRTYWVDDEGEGLPVLMLHGFTGSGRTFSKIQRLLPDSIRSICIDMPGHGYTGAVGAVTMEQFAADVVEILEHLQLSVVDVLGYSMGGRAALSFAMLYPEYTNKLILESASPGLANSEEQITRRAKDQTLMDKITNEGLQEFVNYWRKIPLFESQKQLAAEDIAQLHEERLSQDPLGLIQSLEGMGTGQQPSWWEKLADLPVEVLLIVGEWDDKFFTINKGMDLRLSQSTLVVVERAGHTIHLEQPEFFAKTVEDFVIQ</sequence>
<evidence type="ECO:0000313" key="6">
    <source>
        <dbReference type="Proteomes" id="UP001221597"/>
    </source>
</evidence>
<dbReference type="InterPro" id="IPR000073">
    <property type="entry name" value="AB_hydrolase_1"/>
</dbReference>
<comment type="catalytic activity">
    <reaction evidence="3">
        <text>5-enolpyruvoyl-6-hydroxy-2-succinyl-cyclohex-3-ene-1-carboxylate = (1R,6R)-6-hydroxy-2-succinyl-cyclohexa-2,4-diene-1-carboxylate + pyruvate</text>
        <dbReference type="Rhea" id="RHEA:25597"/>
        <dbReference type="ChEBI" id="CHEBI:15361"/>
        <dbReference type="ChEBI" id="CHEBI:58689"/>
        <dbReference type="ChEBI" id="CHEBI:58818"/>
        <dbReference type="EC" id="4.2.99.20"/>
    </reaction>
</comment>
<dbReference type="EC" id="4.2.99.20" evidence="3"/>
<dbReference type="InterPro" id="IPR029058">
    <property type="entry name" value="AB_hydrolase_fold"/>
</dbReference>
<proteinExistence type="inferred from homology"/>
<comment type="subunit">
    <text evidence="3">Monomer.</text>
</comment>
<keyword evidence="1 3" id="KW-0474">Menaquinone biosynthesis</keyword>
<dbReference type="HAMAP" id="MF_01660">
    <property type="entry name" value="MenH"/>
    <property type="match status" value="1"/>
</dbReference>
<dbReference type="EMBL" id="CP121671">
    <property type="protein sequence ID" value="WFT73560.1"/>
    <property type="molecule type" value="Genomic_DNA"/>
</dbReference>
<dbReference type="PANTHER" id="PTHR42916:SF1">
    <property type="entry name" value="PROTEIN PHYLLO, CHLOROPLASTIC"/>
    <property type="match status" value="1"/>
</dbReference>
<dbReference type="Proteomes" id="UP001221597">
    <property type="component" value="Chromosome"/>
</dbReference>
<dbReference type="Pfam" id="PF00561">
    <property type="entry name" value="Abhydrolase_1"/>
    <property type="match status" value="1"/>
</dbReference>
<evidence type="ECO:0000256" key="1">
    <source>
        <dbReference type="ARBA" id="ARBA00022428"/>
    </source>
</evidence>
<evidence type="ECO:0000313" key="5">
    <source>
        <dbReference type="EMBL" id="WFT73560.1"/>
    </source>
</evidence>
<comment type="pathway">
    <text evidence="3">Quinol/quinone metabolism; 1,4-dihydroxy-2-naphthoate biosynthesis; 1,4-dihydroxy-2-naphthoate from chorismate: step 3/7.</text>
</comment>
<evidence type="ECO:0000256" key="2">
    <source>
        <dbReference type="ARBA" id="ARBA00023239"/>
    </source>
</evidence>
<evidence type="ECO:0000256" key="3">
    <source>
        <dbReference type="HAMAP-Rule" id="MF_01660"/>
    </source>
</evidence>
<organism evidence="5 6">
    <name type="scientific">Halobacillus naozhouensis</name>
    <dbReference type="NCBI Taxonomy" id="554880"/>
    <lineage>
        <taxon>Bacteria</taxon>
        <taxon>Bacillati</taxon>
        <taxon>Bacillota</taxon>
        <taxon>Bacilli</taxon>
        <taxon>Bacillales</taxon>
        <taxon>Bacillaceae</taxon>
        <taxon>Halobacillus</taxon>
    </lineage>
</organism>
<dbReference type="PRINTS" id="PR00111">
    <property type="entry name" value="ABHYDROLASE"/>
</dbReference>
<dbReference type="Gene3D" id="3.40.50.1820">
    <property type="entry name" value="alpha/beta hydrolase"/>
    <property type="match status" value="1"/>
</dbReference>
<dbReference type="GO" id="GO:0070205">
    <property type="term" value="F:2-succinyl-6-hydroxy-2,4-cyclohexadiene-1-carboxylate synthase activity"/>
    <property type="evidence" value="ECO:0007669"/>
    <property type="project" value="UniProtKB-EC"/>
</dbReference>
<dbReference type="RefSeq" id="WP_283075569.1">
    <property type="nucleotide sequence ID" value="NZ_CP121671.1"/>
</dbReference>
<accession>A0ABY8IU13</accession>
<reference evidence="5 6" key="1">
    <citation type="submission" date="2023-04" db="EMBL/GenBank/DDBJ databases">
        <title>Genome sequence of Halobacillus naozhouensis KACC 21980.</title>
        <authorList>
            <person name="Kim S."/>
            <person name="Heo J."/>
            <person name="Kwon S.-W."/>
        </authorList>
    </citation>
    <scope>NUCLEOTIDE SEQUENCE [LARGE SCALE GENOMIC DNA]</scope>
    <source>
        <strain evidence="5 6">KCTC 13234</strain>
    </source>
</reference>
<comment type="pathway">
    <text evidence="3">Quinol/quinone metabolism; menaquinone biosynthesis.</text>
</comment>
<feature type="domain" description="AB hydrolase-1" evidence="4">
    <location>
        <begin position="20"/>
        <end position="252"/>
    </location>
</feature>
<name>A0ABY8IU13_9BACI</name>
<keyword evidence="2 3" id="KW-0456">Lyase</keyword>
<dbReference type="SUPFAM" id="SSF53474">
    <property type="entry name" value="alpha/beta-Hydrolases"/>
    <property type="match status" value="1"/>
</dbReference>
<gene>
    <name evidence="3 5" type="primary">menH</name>
    <name evidence="5" type="ORF">P9989_14375</name>
</gene>
<comment type="function">
    <text evidence="3">Catalyzes a proton abstraction reaction that results in 2,5-elimination of pyruvate from 2-succinyl-5-enolpyruvyl-6-hydroxy-3-cyclohexene-1-carboxylate (SEPHCHC) and the formation of 2-succinyl-6-hydroxy-2,4-cyclohexadiene-1-carboxylate (SHCHC).</text>
</comment>
<dbReference type="NCBIfam" id="TIGR03695">
    <property type="entry name" value="menH_SHCHC"/>
    <property type="match status" value="1"/>
</dbReference>
<evidence type="ECO:0000259" key="4">
    <source>
        <dbReference type="Pfam" id="PF00561"/>
    </source>
</evidence>
<dbReference type="PANTHER" id="PTHR42916">
    <property type="entry name" value="2-SUCCINYL-5-ENOLPYRUVYL-6-HYDROXY-3-CYCLOHEXENE-1-CARBOXYLATE SYNTHASE"/>
    <property type="match status" value="1"/>
</dbReference>
<dbReference type="InterPro" id="IPR022485">
    <property type="entry name" value="SHCHC_synthase_MenH"/>
</dbReference>
<keyword evidence="6" id="KW-1185">Reference proteome</keyword>